<dbReference type="AlphaFoldDB" id="A0AAD5KA68"/>
<name>A0AAD5KA68_9FUNG</name>
<organism evidence="2 3">
    <name type="scientific">Phascolomyces articulosus</name>
    <dbReference type="NCBI Taxonomy" id="60185"/>
    <lineage>
        <taxon>Eukaryota</taxon>
        <taxon>Fungi</taxon>
        <taxon>Fungi incertae sedis</taxon>
        <taxon>Mucoromycota</taxon>
        <taxon>Mucoromycotina</taxon>
        <taxon>Mucoromycetes</taxon>
        <taxon>Mucorales</taxon>
        <taxon>Lichtheimiaceae</taxon>
        <taxon>Phascolomyces</taxon>
    </lineage>
</organism>
<reference evidence="2" key="1">
    <citation type="journal article" date="2022" name="IScience">
        <title>Evolution of zygomycete secretomes and the origins of terrestrial fungal ecologies.</title>
        <authorList>
            <person name="Chang Y."/>
            <person name="Wang Y."/>
            <person name="Mondo S."/>
            <person name="Ahrendt S."/>
            <person name="Andreopoulos W."/>
            <person name="Barry K."/>
            <person name="Beard J."/>
            <person name="Benny G.L."/>
            <person name="Blankenship S."/>
            <person name="Bonito G."/>
            <person name="Cuomo C."/>
            <person name="Desiro A."/>
            <person name="Gervers K.A."/>
            <person name="Hundley H."/>
            <person name="Kuo A."/>
            <person name="LaButti K."/>
            <person name="Lang B.F."/>
            <person name="Lipzen A."/>
            <person name="O'Donnell K."/>
            <person name="Pangilinan J."/>
            <person name="Reynolds N."/>
            <person name="Sandor L."/>
            <person name="Smith M.E."/>
            <person name="Tsang A."/>
            <person name="Grigoriev I.V."/>
            <person name="Stajich J.E."/>
            <person name="Spatafora J.W."/>
        </authorList>
    </citation>
    <scope>NUCLEOTIDE SEQUENCE</scope>
    <source>
        <strain evidence="2">RSA 2281</strain>
    </source>
</reference>
<sequence>MGDWNYWNANVQDFLGHKCTCVKTWIWNLLWMYTLAIILCKVILFLKIDDKFGAIREAYPDVKVIATADQESRLPISVPLSNLLELENTKESTSVKPEESIFCLNSETEFGYTFAPWSATILLLHIIL</sequence>
<evidence type="ECO:0000313" key="3">
    <source>
        <dbReference type="Proteomes" id="UP001209540"/>
    </source>
</evidence>
<evidence type="ECO:0000256" key="1">
    <source>
        <dbReference type="SAM" id="Phobius"/>
    </source>
</evidence>
<dbReference type="EMBL" id="JAIXMP010000002">
    <property type="protein sequence ID" value="KAI9276701.1"/>
    <property type="molecule type" value="Genomic_DNA"/>
</dbReference>
<dbReference type="Proteomes" id="UP001209540">
    <property type="component" value="Unassembled WGS sequence"/>
</dbReference>
<gene>
    <name evidence="2" type="ORF">BDA99DRAFT_531798</name>
</gene>
<protein>
    <submittedName>
        <fullName evidence="2">Uncharacterized protein</fullName>
    </submittedName>
</protein>
<evidence type="ECO:0000313" key="2">
    <source>
        <dbReference type="EMBL" id="KAI9276701.1"/>
    </source>
</evidence>
<keyword evidence="3" id="KW-1185">Reference proteome</keyword>
<keyword evidence="1" id="KW-0472">Membrane</keyword>
<proteinExistence type="predicted"/>
<keyword evidence="1" id="KW-0812">Transmembrane</keyword>
<keyword evidence="1" id="KW-1133">Transmembrane helix</keyword>
<accession>A0AAD5KA68</accession>
<comment type="caution">
    <text evidence="2">The sequence shown here is derived from an EMBL/GenBank/DDBJ whole genome shotgun (WGS) entry which is preliminary data.</text>
</comment>
<feature type="transmembrane region" description="Helical" evidence="1">
    <location>
        <begin position="25"/>
        <end position="46"/>
    </location>
</feature>
<reference evidence="2" key="2">
    <citation type="submission" date="2023-02" db="EMBL/GenBank/DDBJ databases">
        <authorList>
            <consortium name="DOE Joint Genome Institute"/>
            <person name="Mondo S.J."/>
            <person name="Chang Y."/>
            <person name="Wang Y."/>
            <person name="Ahrendt S."/>
            <person name="Andreopoulos W."/>
            <person name="Barry K."/>
            <person name="Beard J."/>
            <person name="Benny G.L."/>
            <person name="Blankenship S."/>
            <person name="Bonito G."/>
            <person name="Cuomo C."/>
            <person name="Desiro A."/>
            <person name="Gervers K.A."/>
            <person name="Hundley H."/>
            <person name="Kuo A."/>
            <person name="LaButti K."/>
            <person name="Lang B.F."/>
            <person name="Lipzen A."/>
            <person name="O'Donnell K."/>
            <person name="Pangilinan J."/>
            <person name="Reynolds N."/>
            <person name="Sandor L."/>
            <person name="Smith M.W."/>
            <person name="Tsang A."/>
            <person name="Grigoriev I.V."/>
            <person name="Stajich J.E."/>
            <person name="Spatafora J.W."/>
        </authorList>
    </citation>
    <scope>NUCLEOTIDE SEQUENCE</scope>
    <source>
        <strain evidence="2">RSA 2281</strain>
    </source>
</reference>